<dbReference type="AlphaFoldDB" id="A0A4R3LA84"/>
<keyword evidence="4" id="KW-1185">Reference proteome</keyword>
<keyword evidence="3" id="KW-0418">Kinase</keyword>
<feature type="domain" description="ABC1 atypical kinase-like" evidence="2">
    <location>
        <begin position="77"/>
        <end position="151"/>
    </location>
</feature>
<comment type="caution">
    <text evidence="3">The sequence shown here is derived from an EMBL/GenBank/DDBJ whole genome shotgun (WGS) entry which is preliminary data.</text>
</comment>
<gene>
    <name evidence="3" type="ORF">EDD58_101238</name>
</gene>
<keyword evidence="3" id="KW-0808">Transferase</keyword>
<feature type="region of interest" description="Disordered" evidence="1">
    <location>
        <begin position="189"/>
        <end position="223"/>
    </location>
</feature>
<dbReference type="InterPro" id="IPR004147">
    <property type="entry name" value="ABC1_dom"/>
</dbReference>
<dbReference type="GO" id="GO:0016301">
    <property type="term" value="F:kinase activity"/>
    <property type="evidence" value="ECO:0007669"/>
    <property type="project" value="UniProtKB-KW"/>
</dbReference>
<evidence type="ECO:0000256" key="1">
    <source>
        <dbReference type="SAM" id="MobiDB-lite"/>
    </source>
</evidence>
<dbReference type="OrthoDB" id="529320at2"/>
<dbReference type="RefSeq" id="WP_131923003.1">
    <property type="nucleotide sequence ID" value="NZ_SMAG01000001.1"/>
</dbReference>
<evidence type="ECO:0000313" key="3">
    <source>
        <dbReference type="EMBL" id="TCS96602.1"/>
    </source>
</evidence>
<proteinExistence type="predicted"/>
<name>A0A4R3LA84_9BACL</name>
<dbReference type="Gene3D" id="1.10.510.10">
    <property type="entry name" value="Transferase(Phosphotransferase) domain 1"/>
    <property type="match status" value="1"/>
</dbReference>
<dbReference type="Pfam" id="PF03109">
    <property type="entry name" value="ABC1"/>
    <property type="match status" value="1"/>
</dbReference>
<protein>
    <submittedName>
        <fullName evidence="3">Protein kinase-like protein</fullName>
    </submittedName>
</protein>
<evidence type="ECO:0000259" key="2">
    <source>
        <dbReference type="Pfam" id="PF03109"/>
    </source>
</evidence>
<organism evidence="3 4">
    <name type="scientific">Hazenella coriacea</name>
    <dbReference type="NCBI Taxonomy" id="1179467"/>
    <lineage>
        <taxon>Bacteria</taxon>
        <taxon>Bacillati</taxon>
        <taxon>Bacillota</taxon>
        <taxon>Bacilli</taxon>
        <taxon>Bacillales</taxon>
        <taxon>Thermoactinomycetaceae</taxon>
        <taxon>Hazenella</taxon>
    </lineage>
</organism>
<sequence>MKYTFSNDQGTIEYLREIVASGKMQDHHPLLGEGLSGQVYEFENYAVKVFKEKYSENDDFIMLNHLHNHSGFPNLHYKEEQFMVVDKVSGYTLGQALKSGDSLNDEIFRQIEVYVEDCYRDGIIAHDLHLNNIMIDKDNHIKIIDVGRFFYTTNQESYTDQIREELENIKYHLFSFPFSSKKRRRRRHKHSSFSSRSFSSSSFSYSSSSRRKHRRKRRRFFSS</sequence>
<dbReference type="Proteomes" id="UP000294937">
    <property type="component" value="Unassembled WGS sequence"/>
</dbReference>
<evidence type="ECO:0000313" key="4">
    <source>
        <dbReference type="Proteomes" id="UP000294937"/>
    </source>
</evidence>
<dbReference type="EMBL" id="SMAG01000001">
    <property type="protein sequence ID" value="TCS96602.1"/>
    <property type="molecule type" value="Genomic_DNA"/>
</dbReference>
<feature type="compositionally biased region" description="Low complexity" evidence="1">
    <location>
        <begin position="192"/>
        <end position="208"/>
    </location>
</feature>
<dbReference type="InterPro" id="IPR011009">
    <property type="entry name" value="Kinase-like_dom_sf"/>
</dbReference>
<feature type="compositionally biased region" description="Basic residues" evidence="1">
    <location>
        <begin position="209"/>
        <end position="223"/>
    </location>
</feature>
<reference evidence="3 4" key="1">
    <citation type="submission" date="2019-03" db="EMBL/GenBank/DDBJ databases">
        <title>Genomic Encyclopedia of Type Strains, Phase IV (KMG-IV): sequencing the most valuable type-strain genomes for metagenomic binning, comparative biology and taxonomic classification.</title>
        <authorList>
            <person name="Goeker M."/>
        </authorList>
    </citation>
    <scope>NUCLEOTIDE SEQUENCE [LARGE SCALE GENOMIC DNA]</scope>
    <source>
        <strain evidence="3 4">DSM 45707</strain>
    </source>
</reference>
<accession>A0A4R3LA84</accession>
<dbReference type="SUPFAM" id="SSF56112">
    <property type="entry name" value="Protein kinase-like (PK-like)"/>
    <property type="match status" value="1"/>
</dbReference>